<evidence type="ECO:0000313" key="1">
    <source>
        <dbReference type="EMBL" id="CAG6631184.1"/>
    </source>
</evidence>
<sequence>MLAQSLAQDSPDWYCVGVRHWILTMGTPVDSCFPVYHDKIYLSYIHPDIFTRLSTGEKILVCVPGSSNDIRRSCHVHIQDNSFRLSWIWSRIVSFLFQWSSMDFGSVCDAEIRSSHEQSNRHGVPCTALDDHVYSTTSIYI</sequence>
<dbReference type="AlphaFoldDB" id="A0A8D8QGN9"/>
<dbReference type="EMBL" id="HBUF01076131">
    <property type="protein sequence ID" value="CAG6631186.1"/>
    <property type="molecule type" value="Transcribed_RNA"/>
</dbReference>
<dbReference type="EMBL" id="HBUF01076130">
    <property type="protein sequence ID" value="CAG6631184.1"/>
    <property type="molecule type" value="Transcribed_RNA"/>
</dbReference>
<organism evidence="1">
    <name type="scientific">Cacopsylla melanoneura</name>
    <dbReference type="NCBI Taxonomy" id="428564"/>
    <lineage>
        <taxon>Eukaryota</taxon>
        <taxon>Metazoa</taxon>
        <taxon>Ecdysozoa</taxon>
        <taxon>Arthropoda</taxon>
        <taxon>Hexapoda</taxon>
        <taxon>Insecta</taxon>
        <taxon>Pterygota</taxon>
        <taxon>Neoptera</taxon>
        <taxon>Paraneoptera</taxon>
        <taxon>Hemiptera</taxon>
        <taxon>Sternorrhyncha</taxon>
        <taxon>Psylloidea</taxon>
        <taxon>Psyllidae</taxon>
        <taxon>Psyllinae</taxon>
        <taxon>Cacopsylla</taxon>
    </lineage>
</organism>
<name>A0A8D8QGN9_9HEMI</name>
<proteinExistence type="predicted"/>
<dbReference type="EMBL" id="HBUF01076132">
    <property type="protein sequence ID" value="CAG6631188.1"/>
    <property type="molecule type" value="Transcribed_RNA"/>
</dbReference>
<reference evidence="1" key="1">
    <citation type="submission" date="2021-05" db="EMBL/GenBank/DDBJ databases">
        <authorList>
            <person name="Alioto T."/>
            <person name="Alioto T."/>
            <person name="Gomez Garrido J."/>
        </authorList>
    </citation>
    <scope>NUCLEOTIDE SEQUENCE</scope>
</reference>
<accession>A0A8D8QGN9</accession>
<protein>
    <submittedName>
        <fullName evidence="1">Uncharacterized protein</fullName>
    </submittedName>
</protein>